<evidence type="ECO:0000256" key="4">
    <source>
        <dbReference type="ARBA" id="ARBA00023110"/>
    </source>
</evidence>
<evidence type="ECO:0000256" key="3">
    <source>
        <dbReference type="ARBA" id="ARBA00013194"/>
    </source>
</evidence>
<dbReference type="InterPro" id="IPR046357">
    <property type="entry name" value="PPIase_dom_sf"/>
</dbReference>
<dbReference type="PROSITE" id="PS51257">
    <property type="entry name" value="PROKAR_LIPOPROTEIN"/>
    <property type="match status" value="1"/>
</dbReference>
<dbReference type="PROSITE" id="PS50059">
    <property type="entry name" value="FKBP_PPIASE"/>
    <property type="match status" value="1"/>
</dbReference>
<dbReference type="EMBL" id="CACRSM010000002">
    <property type="protein sequence ID" value="VYT03045.1"/>
    <property type="molecule type" value="Genomic_DNA"/>
</dbReference>
<feature type="compositionally biased region" description="Low complexity" evidence="7">
    <location>
        <begin position="28"/>
        <end position="49"/>
    </location>
</feature>
<accession>A0A6N2TBR7</accession>
<feature type="region of interest" description="Disordered" evidence="7">
    <location>
        <begin position="22"/>
        <end position="72"/>
    </location>
</feature>
<dbReference type="AlphaFoldDB" id="A0A6N2TBR7"/>
<dbReference type="PANTHER" id="PTHR43811">
    <property type="entry name" value="FKBP-TYPE PEPTIDYL-PROLYL CIS-TRANS ISOMERASE FKPA"/>
    <property type="match status" value="1"/>
</dbReference>
<evidence type="ECO:0000256" key="1">
    <source>
        <dbReference type="ARBA" id="ARBA00000971"/>
    </source>
</evidence>
<dbReference type="Gene3D" id="3.10.50.40">
    <property type="match status" value="1"/>
</dbReference>
<keyword evidence="5 6" id="KW-0413">Isomerase</keyword>
<organism evidence="10">
    <name type="scientific">Schaalia odontolytica</name>
    <dbReference type="NCBI Taxonomy" id="1660"/>
    <lineage>
        <taxon>Bacteria</taxon>
        <taxon>Bacillati</taxon>
        <taxon>Actinomycetota</taxon>
        <taxon>Actinomycetes</taxon>
        <taxon>Actinomycetales</taxon>
        <taxon>Actinomycetaceae</taxon>
        <taxon>Schaalia</taxon>
    </lineage>
</organism>
<sequence length="323" mass="32884">MKKLPAIGAILLTCTLALGACSGQSKDSQSASPSASASATQSASSSEETPQVDRSGQGNFPEVSGDFGQKPEIKAGSGSVGDAILVKTLHKGDGASVGLDDIVQVNYTGALFSDAKVFDSSFQEGRTPIAFSLNQVIKGWKYGLADAHVGDRVELVIPSKWGYGAQGSGSSIPANADLVFVVDILGTVNPKDTSQLTSATPTGNELPAGITVSGDLGSQPTITWGQSAPTETSKVVIAEGHGDKVAVGSTILYQGVGTVFGNDARTQSTWGQQGAQVVSVKDGNQLIGFTAGSRVLLVAAGNEAQGQPPQAIVVDILAVIPEK</sequence>
<keyword evidence="8" id="KW-0732">Signal</keyword>
<dbReference type="PANTHER" id="PTHR43811:SF19">
    <property type="entry name" value="39 KDA FK506-BINDING NUCLEAR PROTEIN"/>
    <property type="match status" value="1"/>
</dbReference>
<dbReference type="GO" id="GO:0003755">
    <property type="term" value="F:peptidyl-prolyl cis-trans isomerase activity"/>
    <property type="evidence" value="ECO:0007669"/>
    <property type="project" value="UniProtKB-KW"/>
</dbReference>
<evidence type="ECO:0000259" key="9">
    <source>
        <dbReference type="PROSITE" id="PS50059"/>
    </source>
</evidence>
<proteinExistence type="inferred from homology"/>
<evidence type="ECO:0000256" key="8">
    <source>
        <dbReference type="SAM" id="SignalP"/>
    </source>
</evidence>
<protein>
    <recommendedName>
        <fullName evidence="3 6">peptidylprolyl isomerase</fullName>
        <ecNumber evidence="3 6">5.2.1.8</ecNumber>
    </recommendedName>
</protein>
<evidence type="ECO:0000256" key="7">
    <source>
        <dbReference type="SAM" id="MobiDB-lite"/>
    </source>
</evidence>
<dbReference type="EC" id="5.2.1.8" evidence="3 6"/>
<feature type="domain" description="PPIase FKBP-type" evidence="9">
    <location>
        <begin position="100"/>
        <end position="188"/>
    </location>
</feature>
<feature type="chain" id="PRO_5038939899" description="peptidylprolyl isomerase" evidence="8">
    <location>
        <begin position="20"/>
        <end position="323"/>
    </location>
</feature>
<reference evidence="10" key="1">
    <citation type="submission" date="2019-11" db="EMBL/GenBank/DDBJ databases">
        <authorList>
            <person name="Feng L."/>
        </authorList>
    </citation>
    <scope>NUCLEOTIDE SEQUENCE</scope>
    <source>
        <strain evidence="10">AodontolyticusLFYP35</strain>
    </source>
</reference>
<gene>
    <name evidence="10" type="ORF">AOLFYP35_01281</name>
</gene>
<comment type="catalytic activity">
    <reaction evidence="1 6">
        <text>[protein]-peptidylproline (omega=180) = [protein]-peptidylproline (omega=0)</text>
        <dbReference type="Rhea" id="RHEA:16237"/>
        <dbReference type="Rhea" id="RHEA-COMP:10747"/>
        <dbReference type="Rhea" id="RHEA-COMP:10748"/>
        <dbReference type="ChEBI" id="CHEBI:83833"/>
        <dbReference type="ChEBI" id="CHEBI:83834"/>
        <dbReference type="EC" id="5.2.1.8"/>
    </reaction>
</comment>
<comment type="similarity">
    <text evidence="2">Belongs to the FKBP-type PPIase family.</text>
</comment>
<evidence type="ECO:0000256" key="5">
    <source>
        <dbReference type="ARBA" id="ARBA00023235"/>
    </source>
</evidence>
<name>A0A6N2TBR7_9ACTO</name>
<dbReference type="Pfam" id="PF00254">
    <property type="entry name" value="FKBP_C"/>
    <property type="match status" value="1"/>
</dbReference>
<keyword evidence="4 6" id="KW-0697">Rotamase</keyword>
<dbReference type="InterPro" id="IPR001179">
    <property type="entry name" value="PPIase_FKBP_dom"/>
</dbReference>
<evidence type="ECO:0000313" key="10">
    <source>
        <dbReference type="EMBL" id="VYT03045.1"/>
    </source>
</evidence>
<dbReference type="SUPFAM" id="SSF54534">
    <property type="entry name" value="FKBP-like"/>
    <property type="match status" value="1"/>
</dbReference>
<feature type="signal peptide" evidence="8">
    <location>
        <begin position="1"/>
        <end position="19"/>
    </location>
</feature>
<evidence type="ECO:0000256" key="6">
    <source>
        <dbReference type="PROSITE-ProRule" id="PRU00277"/>
    </source>
</evidence>
<evidence type="ECO:0000256" key="2">
    <source>
        <dbReference type="ARBA" id="ARBA00006577"/>
    </source>
</evidence>